<comment type="caution">
    <text evidence="3">The sequence shown here is derived from an EMBL/GenBank/DDBJ whole genome shotgun (WGS) entry which is preliminary data.</text>
</comment>
<keyword evidence="2" id="KW-0472">Membrane</keyword>
<feature type="transmembrane region" description="Helical" evidence="2">
    <location>
        <begin position="227"/>
        <end position="250"/>
    </location>
</feature>
<feature type="transmembrane region" description="Helical" evidence="2">
    <location>
        <begin position="137"/>
        <end position="156"/>
    </location>
</feature>
<feature type="transmembrane region" description="Helical" evidence="2">
    <location>
        <begin position="32"/>
        <end position="56"/>
    </location>
</feature>
<dbReference type="RefSeq" id="WP_339575424.1">
    <property type="nucleotide sequence ID" value="NZ_JBBIAA010000015.1"/>
</dbReference>
<organism evidence="3 4">
    <name type="scientific">Pseudokineococcus basanitobsidens</name>
    <dbReference type="NCBI Taxonomy" id="1926649"/>
    <lineage>
        <taxon>Bacteria</taxon>
        <taxon>Bacillati</taxon>
        <taxon>Actinomycetota</taxon>
        <taxon>Actinomycetes</taxon>
        <taxon>Kineosporiales</taxon>
        <taxon>Kineosporiaceae</taxon>
        <taxon>Pseudokineococcus</taxon>
    </lineage>
</organism>
<name>A0ABU8RLV2_9ACTN</name>
<protein>
    <recommendedName>
        <fullName evidence="5">Dolichyl-phosphate-mannose-protein mannosyltransferase</fullName>
    </recommendedName>
</protein>
<evidence type="ECO:0000256" key="2">
    <source>
        <dbReference type="SAM" id="Phobius"/>
    </source>
</evidence>
<evidence type="ECO:0000313" key="4">
    <source>
        <dbReference type="Proteomes" id="UP001387100"/>
    </source>
</evidence>
<feature type="compositionally biased region" description="Low complexity" evidence="1">
    <location>
        <begin position="615"/>
        <end position="625"/>
    </location>
</feature>
<feature type="transmembrane region" description="Helical" evidence="2">
    <location>
        <begin position="340"/>
        <end position="365"/>
    </location>
</feature>
<sequence length="625" mass="65466">MSALAPPRPAAPPPPASPARPPARGRSPRGELLLVLAALLAVGIVHAVGLAGWPAFFDDEGTYLSQAWAVPEGALAPYTYWYDHPPAGWLQLAALSWLPSFLLPDGAPALVAGRVVMVGYTLATATLLYLLARRLRLGPALAAAGMLLWGLNPLVVFEGRQVLLDNIALPWLVGALVLVSGRRRDLWHVTAAGFCFGTAVLTKETLLVLAPAVLVALWVSAYRPTRAFAVMGFSVATALTGATYLLMALLRDELLPGPGHVSLWDALAFQMGRPGSGFILAEGSGAHGTLGIWLHYDAVLVVAGLAAAVVCCAVRRLRAVGVGVALVTALALRPDGYLPFMYVVVALPLLALAVVGVLDVAWKALGRLPGGAVRRTGLVVAVTAAVAAVGLVAPRWLAATAEARGSDANAAHREALAYVEDVLPRDSRVVVDNTYWNDLVRAGWSDDGFSGAIWFYKIDLDAEARTELPGGWRDLDYLVWSPTLADDPNSLPTLAAAHENSELLAAFGGDDPGQRVEVRRVVGPGVGPGGRPASGEDAAPDVPTGDTSSTGTSSAGSRSSGTSTWSPPLPPGWSAEPSSDRAERAAAVMPLTPRVRDALRDDDRGWVPPLPPSWSSPSTDSSEEP</sequence>
<gene>
    <name evidence="3" type="ORF">WDZ17_12130</name>
</gene>
<evidence type="ECO:0008006" key="5">
    <source>
        <dbReference type="Google" id="ProtNLM"/>
    </source>
</evidence>
<feature type="transmembrane region" description="Helical" evidence="2">
    <location>
        <begin position="191"/>
        <end position="221"/>
    </location>
</feature>
<reference evidence="3 4" key="1">
    <citation type="journal article" date="2017" name="Int. J. Syst. Evol. Microbiol.">
        <title>Pseudokineococcus basanitobsidens sp. nov., isolated from volcanic rock.</title>
        <authorList>
            <person name="Lee D.W."/>
            <person name="Park M.Y."/>
            <person name="Kim J.J."/>
            <person name="Kim B.S."/>
        </authorList>
    </citation>
    <scope>NUCLEOTIDE SEQUENCE [LARGE SCALE GENOMIC DNA]</scope>
    <source>
        <strain evidence="3 4">DSM 103726</strain>
    </source>
</reference>
<feature type="region of interest" description="Disordered" evidence="1">
    <location>
        <begin position="1"/>
        <end position="25"/>
    </location>
</feature>
<keyword evidence="2" id="KW-1133">Transmembrane helix</keyword>
<evidence type="ECO:0000313" key="3">
    <source>
        <dbReference type="EMBL" id="MEJ5946040.1"/>
    </source>
</evidence>
<feature type="transmembrane region" description="Helical" evidence="2">
    <location>
        <begin position="107"/>
        <end position="130"/>
    </location>
</feature>
<accession>A0ABU8RLV2</accession>
<proteinExistence type="predicted"/>
<keyword evidence="2" id="KW-0812">Transmembrane</keyword>
<evidence type="ECO:0000256" key="1">
    <source>
        <dbReference type="SAM" id="MobiDB-lite"/>
    </source>
</evidence>
<feature type="transmembrane region" description="Helical" evidence="2">
    <location>
        <begin position="293"/>
        <end position="310"/>
    </location>
</feature>
<feature type="region of interest" description="Disordered" evidence="1">
    <location>
        <begin position="521"/>
        <end position="625"/>
    </location>
</feature>
<dbReference type="EMBL" id="JBBIAA010000015">
    <property type="protein sequence ID" value="MEJ5946040.1"/>
    <property type="molecule type" value="Genomic_DNA"/>
</dbReference>
<dbReference type="Proteomes" id="UP001387100">
    <property type="component" value="Unassembled WGS sequence"/>
</dbReference>
<feature type="compositionally biased region" description="Low complexity" evidence="1">
    <location>
        <begin position="544"/>
        <end position="566"/>
    </location>
</feature>
<keyword evidence="4" id="KW-1185">Reference proteome</keyword>
<feature type="compositionally biased region" description="Pro residues" evidence="1">
    <location>
        <begin position="1"/>
        <end position="21"/>
    </location>
</feature>
<feature type="compositionally biased region" description="Basic and acidic residues" evidence="1">
    <location>
        <begin position="594"/>
        <end position="605"/>
    </location>
</feature>
<feature type="transmembrane region" description="Helical" evidence="2">
    <location>
        <begin position="377"/>
        <end position="397"/>
    </location>
</feature>